<dbReference type="EMBL" id="QMFB01000028">
    <property type="protein sequence ID" value="RAV13839.1"/>
    <property type="molecule type" value="Genomic_DNA"/>
</dbReference>
<feature type="domain" description="HTH luxR-type" evidence="3">
    <location>
        <begin position="4"/>
        <end position="33"/>
    </location>
</feature>
<dbReference type="GO" id="GO:0003677">
    <property type="term" value="F:DNA binding"/>
    <property type="evidence" value="ECO:0007669"/>
    <property type="project" value="InterPro"/>
</dbReference>
<dbReference type="InterPro" id="IPR000792">
    <property type="entry name" value="Tscrpt_reg_LuxR_C"/>
</dbReference>
<dbReference type="RefSeq" id="WP_113035231.1">
    <property type="nucleotide sequence ID" value="NZ_QMFB01000028.1"/>
</dbReference>
<evidence type="ECO:0000256" key="2">
    <source>
        <dbReference type="ARBA" id="ARBA00023163"/>
    </source>
</evidence>
<comment type="caution">
    <text evidence="4">The sequence shown here is derived from an EMBL/GenBank/DDBJ whole genome shotgun (WGS) entry which is preliminary data.</text>
</comment>
<keyword evidence="2" id="KW-0804">Transcription</keyword>
<dbReference type="InterPro" id="IPR036388">
    <property type="entry name" value="WH-like_DNA-bd_sf"/>
</dbReference>
<dbReference type="AlphaFoldDB" id="A0A329M195"/>
<sequence length="33" mass="3681">MKISPSLVESLTNREMDILRLMAEGLSNKGISF</sequence>
<dbReference type="InterPro" id="IPR016032">
    <property type="entry name" value="Sig_transdc_resp-reg_C-effctor"/>
</dbReference>
<dbReference type="SUPFAM" id="SSF46894">
    <property type="entry name" value="C-terminal effector domain of the bipartite response regulators"/>
    <property type="match status" value="1"/>
</dbReference>
<name>A0A329M195_9BACL</name>
<keyword evidence="5" id="KW-1185">Reference proteome</keyword>
<dbReference type="Proteomes" id="UP000250369">
    <property type="component" value="Unassembled WGS sequence"/>
</dbReference>
<evidence type="ECO:0000256" key="1">
    <source>
        <dbReference type="ARBA" id="ARBA00023015"/>
    </source>
</evidence>
<evidence type="ECO:0000313" key="5">
    <source>
        <dbReference type="Proteomes" id="UP000250369"/>
    </source>
</evidence>
<accession>A0A329M195</accession>
<proteinExistence type="predicted"/>
<dbReference type="PROSITE" id="PS50043">
    <property type="entry name" value="HTH_LUXR_2"/>
    <property type="match status" value="1"/>
</dbReference>
<dbReference type="OrthoDB" id="9808843at2"/>
<dbReference type="Gene3D" id="1.10.10.10">
    <property type="entry name" value="Winged helix-like DNA-binding domain superfamily/Winged helix DNA-binding domain"/>
    <property type="match status" value="1"/>
</dbReference>
<keyword evidence="1" id="KW-0805">Transcription regulation</keyword>
<evidence type="ECO:0000313" key="4">
    <source>
        <dbReference type="EMBL" id="RAV13839.1"/>
    </source>
</evidence>
<protein>
    <recommendedName>
        <fullName evidence="3">HTH luxR-type domain-containing protein</fullName>
    </recommendedName>
</protein>
<dbReference type="Pfam" id="PF00196">
    <property type="entry name" value="GerE"/>
    <property type="match status" value="1"/>
</dbReference>
<gene>
    <name evidence="4" type="ORF">DQG23_32670</name>
</gene>
<organism evidence="4 5">
    <name type="scientific">Paenibacillus contaminans</name>
    <dbReference type="NCBI Taxonomy" id="450362"/>
    <lineage>
        <taxon>Bacteria</taxon>
        <taxon>Bacillati</taxon>
        <taxon>Bacillota</taxon>
        <taxon>Bacilli</taxon>
        <taxon>Bacillales</taxon>
        <taxon>Paenibacillaceae</taxon>
        <taxon>Paenibacillus</taxon>
    </lineage>
</organism>
<dbReference type="GO" id="GO:0006355">
    <property type="term" value="P:regulation of DNA-templated transcription"/>
    <property type="evidence" value="ECO:0007669"/>
    <property type="project" value="InterPro"/>
</dbReference>
<reference evidence="4 5" key="1">
    <citation type="journal article" date="2009" name="Int. J. Syst. Evol. Microbiol.">
        <title>Paenibacillus contaminans sp. nov., isolated from a contaminated laboratory plate.</title>
        <authorList>
            <person name="Chou J.H."/>
            <person name="Lee J.H."/>
            <person name="Lin M.C."/>
            <person name="Chang P.S."/>
            <person name="Arun A.B."/>
            <person name="Young C.C."/>
            <person name="Chen W.M."/>
        </authorList>
    </citation>
    <scope>NUCLEOTIDE SEQUENCE [LARGE SCALE GENOMIC DNA]</scope>
    <source>
        <strain evidence="4 5">CKOBP-6</strain>
    </source>
</reference>
<evidence type="ECO:0000259" key="3">
    <source>
        <dbReference type="PROSITE" id="PS50043"/>
    </source>
</evidence>